<dbReference type="GO" id="GO:0005524">
    <property type="term" value="F:ATP binding"/>
    <property type="evidence" value="ECO:0007669"/>
    <property type="project" value="UniProtKB-KW"/>
</dbReference>
<dbReference type="InterPro" id="IPR050173">
    <property type="entry name" value="ABC_transporter_C-like"/>
</dbReference>
<feature type="non-terminal residue" evidence="11">
    <location>
        <position position="1"/>
    </location>
</feature>
<organism evidence="11">
    <name type="scientific">Oppiella nova</name>
    <dbReference type="NCBI Taxonomy" id="334625"/>
    <lineage>
        <taxon>Eukaryota</taxon>
        <taxon>Metazoa</taxon>
        <taxon>Ecdysozoa</taxon>
        <taxon>Arthropoda</taxon>
        <taxon>Chelicerata</taxon>
        <taxon>Arachnida</taxon>
        <taxon>Acari</taxon>
        <taxon>Acariformes</taxon>
        <taxon>Sarcoptiformes</taxon>
        <taxon>Oribatida</taxon>
        <taxon>Brachypylina</taxon>
        <taxon>Oppioidea</taxon>
        <taxon>Oppiidae</taxon>
        <taxon>Oppiella</taxon>
    </lineage>
</organism>
<feature type="transmembrane region" description="Helical" evidence="9">
    <location>
        <begin position="139"/>
        <end position="162"/>
    </location>
</feature>
<comment type="similarity">
    <text evidence="2">Belongs to the ABC transporter superfamily. ABCC family. Conjugate transporter (TC 3.A.1.208) subfamily.</text>
</comment>
<keyword evidence="4 9" id="KW-0812">Transmembrane</keyword>
<protein>
    <recommendedName>
        <fullName evidence="10">ABC transmembrane type-1 domain-containing protein</fullName>
    </recommendedName>
</protein>
<evidence type="ECO:0000256" key="1">
    <source>
        <dbReference type="ARBA" id="ARBA00004141"/>
    </source>
</evidence>
<feature type="transmembrane region" description="Helical" evidence="9">
    <location>
        <begin position="182"/>
        <end position="202"/>
    </location>
</feature>
<keyword evidence="5" id="KW-0547">Nucleotide-binding</keyword>
<dbReference type="Pfam" id="PF00664">
    <property type="entry name" value="ABC_membrane"/>
    <property type="match status" value="1"/>
</dbReference>
<keyword evidence="7 9" id="KW-1133">Transmembrane helix</keyword>
<evidence type="ECO:0000256" key="4">
    <source>
        <dbReference type="ARBA" id="ARBA00022692"/>
    </source>
</evidence>
<evidence type="ECO:0000256" key="2">
    <source>
        <dbReference type="ARBA" id="ARBA00009726"/>
    </source>
</evidence>
<dbReference type="Gene3D" id="1.20.1560.10">
    <property type="entry name" value="ABC transporter type 1, transmembrane domain"/>
    <property type="match status" value="1"/>
</dbReference>
<proteinExistence type="inferred from homology"/>
<dbReference type="AlphaFoldDB" id="A0A7R9QXR1"/>
<evidence type="ECO:0000256" key="8">
    <source>
        <dbReference type="ARBA" id="ARBA00023136"/>
    </source>
</evidence>
<dbReference type="GO" id="GO:0140359">
    <property type="term" value="F:ABC-type transporter activity"/>
    <property type="evidence" value="ECO:0007669"/>
    <property type="project" value="InterPro"/>
</dbReference>
<evidence type="ECO:0000313" key="12">
    <source>
        <dbReference type="Proteomes" id="UP000728032"/>
    </source>
</evidence>
<keyword evidence="12" id="KW-1185">Reference proteome</keyword>
<keyword evidence="3" id="KW-0813">Transport</keyword>
<dbReference type="PANTHER" id="PTHR24223">
    <property type="entry name" value="ATP-BINDING CASSETTE SUB-FAMILY C"/>
    <property type="match status" value="1"/>
</dbReference>
<evidence type="ECO:0000256" key="7">
    <source>
        <dbReference type="ARBA" id="ARBA00022989"/>
    </source>
</evidence>
<dbReference type="EMBL" id="OC936256">
    <property type="protein sequence ID" value="CAD7660830.1"/>
    <property type="molecule type" value="Genomic_DNA"/>
</dbReference>
<dbReference type="Gene3D" id="3.40.50.300">
    <property type="entry name" value="P-loop containing nucleotide triphosphate hydrolases"/>
    <property type="match status" value="1"/>
</dbReference>
<keyword evidence="8 9" id="KW-0472">Membrane</keyword>
<keyword evidence="6" id="KW-0067">ATP-binding</keyword>
<dbReference type="Proteomes" id="UP000728032">
    <property type="component" value="Unassembled WGS sequence"/>
</dbReference>
<gene>
    <name evidence="11" type="ORF">ONB1V03_LOCUS17393</name>
</gene>
<evidence type="ECO:0000256" key="3">
    <source>
        <dbReference type="ARBA" id="ARBA00022448"/>
    </source>
</evidence>
<evidence type="ECO:0000256" key="6">
    <source>
        <dbReference type="ARBA" id="ARBA00022840"/>
    </source>
</evidence>
<name>A0A7R9QXR1_9ACAR</name>
<dbReference type="EMBL" id="CAJPVJ010021431">
    <property type="protein sequence ID" value="CAG2177966.1"/>
    <property type="molecule type" value="Genomic_DNA"/>
</dbReference>
<accession>A0A7R9QXR1</accession>
<evidence type="ECO:0000256" key="5">
    <source>
        <dbReference type="ARBA" id="ARBA00022741"/>
    </source>
</evidence>
<dbReference type="SUPFAM" id="SSF52540">
    <property type="entry name" value="P-loop containing nucleoside triphosphate hydrolases"/>
    <property type="match status" value="1"/>
</dbReference>
<dbReference type="OrthoDB" id="6500128at2759"/>
<dbReference type="InterPro" id="IPR027417">
    <property type="entry name" value="P-loop_NTPase"/>
</dbReference>
<feature type="domain" description="ABC transmembrane type-1" evidence="10">
    <location>
        <begin position="140"/>
        <end position="425"/>
    </location>
</feature>
<evidence type="ECO:0000259" key="10">
    <source>
        <dbReference type="PROSITE" id="PS50929"/>
    </source>
</evidence>
<evidence type="ECO:0000313" key="11">
    <source>
        <dbReference type="EMBL" id="CAD7660830.1"/>
    </source>
</evidence>
<reference evidence="11" key="1">
    <citation type="submission" date="2020-11" db="EMBL/GenBank/DDBJ databases">
        <authorList>
            <person name="Tran Van P."/>
        </authorList>
    </citation>
    <scope>NUCLEOTIDE SEQUENCE</scope>
</reference>
<dbReference type="InterPro" id="IPR011527">
    <property type="entry name" value="ABC1_TM_dom"/>
</dbReference>
<feature type="transmembrane region" description="Helical" evidence="9">
    <location>
        <begin position="367"/>
        <end position="389"/>
    </location>
</feature>
<feature type="transmembrane region" description="Helical" evidence="9">
    <location>
        <begin position="270"/>
        <end position="301"/>
    </location>
</feature>
<dbReference type="InterPro" id="IPR036640">
    <property type="entry name" value="ABC1_TM_sf"/>
</dbReference>
<dbReference type="SUPFAM" id="SSF90123">
    <property type="entry name" value="ABC transporter transmembrane region"/>
    <property type="match status" value="1"/>
</dbReference>
<evidence type="ECO:0000256" key="9">
    <source>
        <dbReference type="SAM" id="Phobius"/>
    </source>
</evidence>
<dbReference type="FunFam" id="1.20.1560.10:FF:000014">
    <property type="entry name" value="Multidrug resistance-associated protein member 4"/>
    <property type="match status" value="1"/>
</dbReference>
<dbReference type="GO" id="GO:0016020">
    <property type="term" value="C:membrane"/>
    <property type="evidence" value="ECO:0007669"/>
    <property type="project" value="UniProtKB-SubCell"/>
</dbReference>
<comment type="subcellular location">
    <subcellularLocation>
        <location evidence="1">Membrane</location>
        <topology evidence="1">Multi-pass membrane protein</topology>
    </subcellularLocation>
</comment>
<dbReference type="PANTHER" id="PTHR24223:SF456">
    <property type="entry name" value="MULTIDRUG RESISTANCE-ASSOCIATED PROTEIN LETHAL(2)03659"/>
    <property type="match status" value="1"/>
</dbReference>
<sequence length="503" mass="56510">MRHTYQSSNLPFHQMYSGVLVGQNPNSKGRCLGLGSYDELESHGIDFMAILKDVEREAEHDKQTPTPKETLLTQSINDRVRRHSRSTSVAQTENFEVSDIMGDDEDYSHEPRIQKENREVGSIGGHVYYEYFKAGAGPILFTITLLSTLISHGILHYSDIWLTKWTDKNQIASAIDHDTRNYYVYIYLGLIGALFVTALIRLTTWFVMCMRASVNLHNSIFARLLRASIAVFDNNPVGQMLNRFSKDMGIVDEMLPTTGYDFNFTLFETIGIIITVATVNVYLIIPGIFLIILMVIVRGIYMKSARDIKRFEGITRSPVFTHVSTTLNGLDSVRAYGAQEAFEHQYYIYQNDHTATWFLFVCASRTLCLITDCICVAYLVAIAVVMMVFPEQIGNGGSAGLALSTALMMTGETQWGVKQSTEFESQMTSVERIIEYQRLPQEAPLDSDDTHRPPPDWPSKGAIELRNMFLVYEGSTKPVLKNLCCSVKSGEKIGIVGRTGAGK</sequence>
<dbReference type="PROSITE" id="PS50929">
    <property type="entry name" value="ABC_TM1F"/>
    <property type="match status" value="1"/>
</dbReference>